<dbReference type="EMBL" id="BMIQ01000009">
    <property type="protein sequence ID" value="GGE20015.1"/>
    <property type="molecule type" value="Genomic_DNA"/>
</dbReference>
<proteinExistence type="predicted"/>
<evidence type="ECO:0000256" key="1">
    <source>
        <dbReference type="SAM" id="MobiDB-lite"/>
    </source>
</evidence>
<feature type="compositionally biased region" description="Basic and acidic residues" evidence="1">
    <location>
        <begin position="50"/>
        <end position="59"/>
    </location>
</feature>
<evidence type="ECO:0000313" key="3">
    <source>
        <dbReference type="Proteomes" id="UP000644699"/>
    </source>
</evidence>
<reference evidence="2" key="2">
    <citation type="submission" date="2020-09" db="EMBL/GenBank/DDBJ databases">
        <authorList>
            <person name="Sun Q."/>
            <person name="Zhou Y."/>
        </authorList>
    </citation>
    <scope>NUCLEOTIDE SEQUENCE</scope>
    <source>
        <strain evidence="2">CGMCC 1.15367</strain>
    </source>
</reference>
<accession>A0A917A0I2</accession>
<feature type="compositionally biased region" description="Acidic residues" evidence="1">
    <location>
        <begin position="36"/>
        <end position="49"/>
    </location>
</feature>
<dbReference type="Proteomes" id="UP000644699">
    <property type="component" value="Unassembled WGS sequence"/>
</dbReference>
<protein>
    <submittedName>
        <fullName evidence="2">Uncharacterized protein</fullName>
    </submittedName>
</protein>
<reference evidence="2" key="1">
    <citation type="journal article" date="2014" name="Int. J. Syst. Evol. Microbiol.">
        <title>Complete genome sequence of Corynebacterium casei LMG S-19264T (=DSM 44701T), isolated from a smear-ripened cheese.</title>
        <authorList>
            <consortium name="US DOE Joint Genome Institute (JGI-PGF)"/>
            <person name="Walter F."/>
            <person name="Albersmeier A."/>
            <person name="Kalinowski J."/>
            <person name="Ruckert C."/>
        </authorList>
    </citation>
    <scope>NUCLEOTIDE SEQUENCE</scope>
    <source>
        <strain evidence="2">CGMCC 1.15367</strain>
    </source>
</reference>
<keyword evidence="3" id="KW-1185">Reference proteome</keyword>
<gene>
    <name evidence="2" type="ORF">GCM10011390_44100</name>
</gene>
<organism evidence="2 3">
    <name type="scientific">Aureimonas endophytica</name>
    <dbReference type="NCBI Taxonomy" id="2027858"/>
    <lineage>
        <taxon>Bacteria</taxon>
        <taxon>Pseudomonadati</taxon>
        <taxon>Pseudomonadota</taxon>
        <taxon>Alphaproteobacteria</taxon>
        <taxon>Hyphomicrobiales</taxon>
        <taxon>Aurantimonadaceae</taxon>
        <taxon>Aureimonas</taxon>
    </lineage>
</organism>
<dbReference type="AlphaFoldDB" id="A0A917A0I2"/>
<dbReference type="RefSeq" id="WP_188912382.1">
    <property type="nucleotide sequence ID" value="NZ_BMIQ01000009.1"/>
</dbReference>
<sequence length="59" mass="6353">MSNTPGISPITPDIEEIRHADEDGFFGEDQNSGPAEDADEGDQEEQSIIEDDRSGTSNS</sequence>
<name>A0A917A0I2_9HYPH</name>
<evidence type="ECO:0000313" key="2">
    <source>
        <dbReference type="EMBL" id="GGE20015.1"/>
    </source>
</evidence>
<feature type="region of interest" description="Disordered" evidence="1">
    <location>
        <begin position="1"/>
        <end position="59"/>
    </location>
</feature>
<comment type="caution">
    <text evidence="2">The sequence shown here is derived from an EMBL/GenBank/DDBJ whole genome shotgun (WGS) entry which is preliminary data.</text>
</comment>